<dbReference type="PROSITE" id="PS51063">
    <property type="entry name" value="HTH_CRP_2"/>
    <property type="match status" value="1"/>
</dbReference>
<dbReference type="SUPFAM" id="SSF46785">
    <property type="entry name" value="Winged helix' DNA-binding domain"/>
    <property type="match status" value="1"/>
</dbReference>
<dbReference type="RefSeq" id="WP_110522788.1">
    <property type="nucleotide sequence ID" value="NZ_QKOE01000001.1"/>
</dbReference>
<dbReference type="InterPro" id="IPR012318">
    <property type="entry name" value="HTH_CRP"/>
</dbReference>
<comment type="caution">
    <text evidence="5">The sequence shown here is derived from an EMBL/GenBank/DDBJ whole genome shotgun (WGS) entry which is preliminary data.</text>
</comment>
<evidence type="ECO:0000256" key="3">
    <source>
        <dbReference type="ARBA" id="ARBA00023163"/>
    </source>
</evidence>
<organism evidence="5 6">
    <name type="scientific">Parazoarcus communis SWub3 = DSM 12120</name>
    <dbReference type="NCBI Taxonomy" id="1121029"/>
    <lineage>
        <taxon>Bacteria</taxon>
        <taxon>Pseudomonadati</taxon>
        <taxon>Pseudomonadota</taxon>
        <taxon>Betaproteobacteria</taxon>
        <taxon>Rhodocyclales</taxon>
        <taxon>Zoogloeaceae</taxon>
        <taxon>Parazoarcus</taxon>
    </lineage>
</organism>
<dbReference type="Pfam" id="PF00027">
    <property type="entry name" value="cNMP_binding"/>
    <property type="match status" value="1"/>
</dbReference>
<dbReference type="EMBL" id="QKOE01000001">
    <property type="protein sequence ID" value="PZA18489.1"/>
    <property type="molecule type" value="Genomic_DNA"/>
</dbReference>
<sequence>MRESQQNTDGTSRAPQREVARGEYIYHAGERGKAWRIVAGSVRLDRHEDDGPAFAGLSLAGDVIGAETLLFGAYTYTAQALSGCVVEPWGAPAERFGESMLRLLAATEQRMADILALRNGRADQRVGGLLALLGSAGAVFRLPRLRDIADITGLTIETVSRTLHALDEEGALEVEGCRQGRRIGGAELAPTRTLRP</sequence>
<reference evidence="5 6" key="1">
    <citation type="submission" date="2018-06" db="EMBL/GenBank/DDBJ databases">
        <title>Azoarcus communis strain SWub3 genome.</title>
        <authorList>
            <person name="Zorraquino Salvo V."/>
            <person name="Toubiana D."/>
            <person name="Blumwald E."/>
        </authorList>
    </citation>
    <scope>NUCLEOTIDE SEQUENCE [LARGE SCALE GENOMIC DNA]</scope>
    <source>
        <strain evidence="5 6">SWub3</strain>
    </source>
</reference>
<dbReference type="AlphaFoldDB" id="A0A323V0Y6"/>
<feature type="domain" description="HTH crp-type" evidence="4">
    <location>
        <begin position="120"/>
        <end position="196"/>
    </location>
</feature>
<name>A0A323V0Y6_9RHOO</name>
<evidence type="ECO:0000313" key="5">
    <source>
        <dbReference type="EMBL" id="PZA18489.1"/>
    </source>
</evidence>
<dbReference type="Pfam" id="PF13545">
    <property type="entry name" value="HTH_Crp_2"/>
    <property type="match status" value="1"/>
</dbReference>
<gene>
    <name evidence="5" type="ORF">DNK49_02890</name>
</gene>
<proteinExistence type="predicted"/>
<dbReference type="InterPro" id="IPR018490">
    <property type="entry name" value="cNMP-bd_dom_sf"/>
</dbReference>
<protein>
    <submittedName>
        <fullName evidence="5">Crp/Fnr family transcriptional regulator</fullName>
    </submittedName>
</protein>
<dbReference type="SMART" id="SM00419">
    <property type="entry name" value="HTH_CRP"/>
    <property type="match status" value="1"/>
</dbReference>
<evidence type="ECO:0000313" key="6">
    <source>
        <dbReference type="Proteomes" id="UP000248259"/>
    </source>
</evidence>
<dbReference type="GO" id="GO:0003677">
    <property type="term" value="F:DNA binding"/>
    <property type="evidence" value="ECO:0007669"/>
    <property type="project" value="UniProtKB-KW"/>
</dbReference>
<accession>A0A323V0Y6</accession>
<keyword evidence="6" id="KW-1185">Reference proteome</keyword>
<keyword evidence="1" id="KW-0805">Transcription regulation</keyword>
<dbReference type="Proteomes" id="UP000248259">
    <property type="component" value="Unassembled WGS sequence"/>
</dbReference>
<evidence type="ECO:0000256" key="2">
    <source>
        <dbReference type="ARBA" id="ARBA00023125"/>
    </source>
</evidence>
<dbReference type="InterPro" id="IPR000595">
    <property type="entry name" value="cNMP-bd_dom"/>
</dbReference>
<dbReference type="SUPFAM" id="SSF51206">
    <property type="entry name" value="cAMP-binding domain-like"/>
    <property type="match status" value="1"/>
</dbReference>
<dbReference type="InterPro" id="IPR014710">
    <property type="entry name" value="RmlC-like_jellyroll"/>
</dbReference>
<keyword evidence="2" id="KW-0238">DNA-binding</keyword>
<evidence type="ECO:0000259" key="4">
    <source>
        <dbReference type="PROSITE" id="PS51063"/>
    </source>
</evidence>
<dbReference type="InterPro" id="IPR036390">
    <property type="entry name" value="WH_DNA-bd_sf"/>
</dbReference>
<dbReference type="CDD" id="cd00038">
    <property type="entry name" value="CAP_ED"/>
    <property type="match status" value="1"/>
</dbReference>
<dbReference type="Gene3D" id="2.60.120.10">
    <property type="entry name" value="Jelly Rolls"/>
    <property type="match status" value="1"/>
</dbReference>
<evidence type="ECO:0000256" key="1">
    <source>
        <dbReference type="ARBA" id="ARBA00023015"/>
    </source>
</evidence>
<dbReference type="OrthoDB" id="5297329at2"/>
<keyword evidence="3" id="KW-0804">Transcription</keyword>
<dbReference type="GO" id="GO:0006355">
    <property type="term" value="P:regulation of DNA-templated transcription"/>
    <property type="evidence" value="ECO:0007669"/>
    <property type="project" value="InterPro"/>
</dbReference>